<dbReference type="Pfam" id="PF04117">
    <property type="entry name" value="Mpv17_PMP22"/>
    <property type="match status" value="1"/>
</dbReference>
<keyword evidence="5" id="KW-0472">Membrane</keyword>
<sequence>MLTNAVTASGVMVAGDIAAQRLEGNRKLVWQRTAVLASFNSGFGAPFFTLFWRALENRVPGQRIGAAVTKAILTSLIANPIMNGMFFTFSTALEHAILPSARDQHASVAEAIKAQLREKYFRTLQVSAMVWVPINTANFALVPPHMRVVVAQTCAVVWAAYLSLVQHRSTDTGKADSH</sequence>
<protein>
    <submittedName>
        <fullName evidence="7">Uncharacterized protein</fullName>
    </submittedName>
</protein>
<keyword evidence="8" id="KW-1185">Reference proteome</keyword>
<dbReference type="PANTHER" id="PTHR11266">
    <property type="entry name" value="PEROXISOMAL MEMBRANE PROTEIN 2, PXMP2 MPV17"/>
    <property type="match status" value="1"/>
</dbReference>
<reference evidence="7 8" key="1">
    <citation type="submission" date="2019-07" db="EMBL/GenBank/DDBJ databases">
        <title>Genomes of Cafeteria roenbergensis.</title>
        <authorList>
            <person name="Fischer M.G."/>
            <person name="Hackl T."/>
            <person name="Roman M."/>
        </authorList>
    </citation>
    <scope>NUCLEOTIDE SEQUENCE [LARGE SCALE GENOMIC DNA]</scope>
    <source>
        <strain evidence="7 8">BVI</strain>
    </source>
</reference>
<keyword evidence="4" id="KW-1133">Transmembrane helix</keyword>
<comment type="similarity">
    <text evidence="2 6">Belongs to the peroxisomal membrane protein PXMP2/4 family.</text>
</comment>
<evidence type="ECO:0000256" key="3">
    <source>
        <dbReference type="ARBA" id="ARBA00022692"/>
    </source>
</evidence>
<dbReference type="Proteomes" id="UP000323011">
    <property type="component" value="Unassembled WGS sequence"/>
</dbReference>
<dbReference type="EMBL" id="VLTN01000027">
    <property type="protein sequence ID" value="KAA0151436.1"/>
    <property type="molecule type" value="Genomic_DNA"/>
</dbReference>
<dbReference type="GO" id="GO:0005737">
    <property type="term" value="C:cytoplasm"/>
    <property type="evidence" value="ECO:0007669"/>
    <property type="project" value="TreeGrafter"/>
</dbReference>
<dbReference type="OMA" id="YVAHREM"/>
<evidence type="ECO:0000256" key="4">
    <source>
        <dbReference type="ARBA" id="ARBA00022989"/>
    </source>
</evidence>
<name>A0A5A8CEM2_CAFRO</name>
<dbReference type="AlphaFoldDB" id="A0A5A8CEM2"/>
<evidence type="ECO:0000256" key="1">
    <source>
        <dbReference type="ARBA" id="ARBA00004141"/>
    </source>
</evidence>
<evidence type="ECO:0000256" key="5">
    <source>
        <dbReference type="ARBA" id="ARBA00023136"/>
    </source>
</evidence>
<proteinExistence type="inferred from homology"/>
<dbReference type="InterPro" id="IPR007248">
    <property type="entry name" value="Mpv17_PMP22"/>
</dbReference>
<comment type="subcellular location">
    <subcellularLocation>
        <location evidence="1">Membrane</location>
        <topology evidence="1">Multi-pass membrane protein</topology>
    </subcellularLocation>
</comment>
<evidence type="ECO:0000256" key="2">
    <source>
        <dbReference type="ARBA" id="ARBA00006824"/>
    </source>
</evidence>
<gene>
    <name evidence="7" type="ORF">FNF29_04644</name>
</gene>
<keyword evidence="3" id="KW-0812">Transmembrane</keyword>
<evidence type="ECO:0000256" key="6">
    <source>
        <dbReference type="RuleBase" id="RU363053"/>
    </source>
</evidence>
<organism evidence="7 8">
    <name type="scientific">Cafeteria roenbergensis</name>
    <name type="common">Marine flagellate</name>
    <dbReference type="NCBI Taxonomy" id="33653"/>
    <lineage>
        <taxon>Eukaryota</taxon>
        <taxon>Sar</taxon>
        <taxon>Stramenopiles</taxon>
        <taxon>Bigyra</taxon>
        <taxon>Opalozoa</taxon>
        <taxon>Bicosoecida</taxon>
        <taxon>Cafeteriaceae</taxon>
        <taxon>Cafeteria</taxon>
    </lineage>
</organism>
<dbReference type="GO" id="GO:0016020">
    <property type="term" value="C:membrane"/>
    <property type="evidence" value="ECO:0007669"/>
    <property type="project" value="UniProtKB-SubCell"/>
</dbReference>
<comment type="caution">
    <text evidence="7">The sequence shown here is derived from an EMBL/GenBank/DDBJ whole genome shotgun (WGS) entry which is preliminary data.</text>
</comment>
<evidence type="ECO:0000313" key="7">
    <source>
        <dbReference type="EMBL" id="KAA0151436.1"/>
    </source>
</evidence>
<evidence type="ECO:0000313" key="8">
    <source>
        <dbReference type="Proteomes" id="UP000323011"/>
    </source>
</evidence>
<accession>A0A5A8CEM2</accession>
<dbReference type="PANTHER" id="PTHR11266:SF17">
    <property type="entry name" value="PROTEIN MPV17"/>
    <property type="match status" value="1"/>
</dbReference>